<sequence length="143" mass="15595">MGGLYGMRCPGTRKVESLYLVLVLYSLHCGGAMPASDITVSLARLAQPTPRRPSVAAPEHPPRELAGTPFDPAARFEYPPPSLPWPPHAESLLLIVLLVRVASVQLPLSHVHAHRRTRLLTTKSQGRCCRVCTRPAHSSVEPP</sequence>
<evidence type="ECO:0000313" key="1">
    <source>
        <dbReference type="EMBL" id="KAI0060322.1"/>
    </source>
</evidence>
<reference evidence="1" key="1">
    <citation type="submission" date="2021-03" db="EMBL/GenBank/DDBJ databases">
        <authorList>
            <consortium name="DOE Joint Genome Institute"/>
            <person name="Ahrendt S."/>
            <person name="Looney B.P."/>
            <person name="Miyauchi S."/>
            <person name="Morin E."/>
            <person name="Drula E."/>
            <person name="Courty P.E."/>
            <person name="Chicoki N."/>
            <person name="Fauchery L."/>
            <person name="Kohler A."/>
            <person name="Kuo A."/>
            <person name="Labutti K."/>
            <person name="Pangilinan J."/>
            <person name="Lipzen A."/>
            <person name="Riley R."/>
            <person name="Andreopoulos W."/>
            <person name="He G."/>
            <person name="Johnson J."/>
            <person name="Barry K.W."/>
            <person name="Grigoriev I.V."/>
            <person name="Nagy L."/>
            <person name="Hibbett D."/>
            <person name="Henrissat B."/>
            <person name="Matheny P.B."/>
            <person name="Labbe J."/>
            <person name="Martin F."/>
        </authorList>
    </citation>
    <scope>NUCLEOTIDE SEQUENCE</scope>
    <source>
        <strain evidence="1">HHB10654</strain>
    </source>
</reference>
<protein>
    <submittedName>
        <fullName evidence="1">Uncharacterized protein</fullName>
    </submittedName>
</protein>
<accession>A0ACB8SVV3</accession>
<name>A0ACB8SVV3_9AGAM</name>
<organism evidence="1 2">
    <name type="scientific">Artomyces pyxidatus</name>
    <dbReference type="NCBI Taxonomy" id="48021"/>
    <lineage>
        <taxon>Eukaryota</taxon>
        <taxon>Fungi</taxon>
        <taxon>Dikarya</taxon>
        <taxon>Basidiomycota</taxon>
        <taxon>Agaricomycotina</taxon>
        <taxon>Agaricomycetes</taxon>
        <taxon>Russulales</taxon>
        <taxon>Auriscalpiaceae</taxon>
        <taxon>Artomyces</taxon>
    </lineage>
</organism>
<gene>
    <name evidence="1" type="ORF">BV25DRAFT_977781</name>
</gene>
<proteinExistence type="predicted"/>
<dbReference type="Proteomes" id="UP000814140">
    <property type="component" value="Unassembled WGS sequence"/>
</dbReference>
<reference evidence="1" key="2">
    <citation type="journal article" date="2022" name="New Phytol.">
        <title>Evolutionary transition to the ectomycorrhizal habit in the genomes of a hyperdiverse lineage of mushroom-forming fungi.</title>
        <authorList>
            <person name="Looney B."/>
            <person name="Miyauchi S."/>
            <person name="Morin E."/>
            <person name="Drula E."/>
            <person name="Courty P.E."/>
            <person name="Kohler A."/>
            <person name="Kuo A."/>
            <person name="LaButti K."/>
            <person name="Pangilinan J."/>
            <person name="Lipzen A."/>
            <person name="Riley R."/>
            <person name="Andreopoulos W."/>
            <person name="He G."/>
            <person name="Johnson J."/>
            <person name="Nolan M."/>
            <person name="Tritt A."/>
            <person name="Barry K.W."/>
            <person name="Grigoriev I.V."/>
            <person name="Nagy L.G."/>
            <person name="Hibbett D."/>
            <person name="Henrissat B."/>
            <person name="Matheny P.B."/>
            <person name="Labbe J."/>
            <person name="Martin F.M."/>
        </authorList>
    </citation>
    <scope>NUCLEOTIDE SEQUENCE</scope>
    <source>
        <strain evidence="1">HHB10654</strain>
    </source>
</reference>
<keyword evidence="2" id="KW-1185">Reference proteome</keyword>
<evidence type="ECO:0000313" key="2">
    <source>
        <dbReference type="Proteomes" id="UP000814140"/>
    </source>
</evidence>
<comment type="caution">
    <text evidence="1">The sequence shown here is derived from an EMBL/GenBank/DDBJ whole genome shotgun (WGS) entry which is preliminary data.</text>
</comment>
<dbReference type="EMBL" id="MU277220">
    <property type="protein sequence ID" value="KAI0060322.1"/>
    <property type="molecule type" value="Genomic_DNA"/>
</dbReference>